<proteinExistence type="inferred from homology"/>
<feature type="signal peptide" evidence="5">
    <location>
        <begin position="1"/>
        <end position="19"/>
    </location>
</feature>
<sequence length="247" mass="27304">MKKLLCFAAAMLASVPLFALDKITFATEPTYPPFEYLDEAGNYQGFDMDLARAVCAAAEVKCEFKSNDFDSLIPGLRYHKFDAVIAAMDVTEERSKAVDFSNVYVANSAVYVARSGDLKSIHDLHGKRVAVQNGTTHLNYLDDRMKAEKITIVPYKGYPQAYLDLGNKRVDAVFSDAVVAHEWLEKRGKGSFEVVGEPVTDSKYFGSGLAIAVRKGNAELLEVINKALAKIKADGTYQKIYDKHLAN</sequence>
<dbReference type="SMART" id="SM00062">
    <property type="entry name" value="PBPb"/>
    <property type="match status" value="1"/>
</dbReference>
<evidence type="ECO:0000313" key="8">
    <source>
        <dbReference type="EMBL" id="ROR98707.1"/>
    </source>
</evidence>
<dbReference type="Pfam" id="PF00497">
    <property type="entry name" value="SBP_bac_3"/>
    <property type="match status" value="1"/>
</dbReference>
<feature type="chain" id="PRO_5018163766" evidence="5">
    <location>
        <begin position="20"/>
        <end position="247"/>
    </location>
</feature>
<evidence type="ECO:0000256" key="1">
    <source>
        <dbReference type="ARBA" id="ARBA00004196"/>
    </source>
</evidence>
<dbReference type="Proteomes" id="UP000275394">
    <property type="component" value="Unassembled WGS sequence"/>
</dbReference>
<keyword evidence="9" id="KW-1185">Reference proteome</keyword>
<dbReference type="SMART" id="SM00079">
    <property type="entry name" value="PBPe"/>
    <property type="match status" value="1"/>
</dbReference>
<dbReference type="PANTHER" id="PTHR35936">
    <property type="entry name" value="MEMBRANE-BOUND LYTIC MUREIN TRANSGLYCOSYLASE F"/>
    <property type="match status" value="1"/>
</dbReference>
<evidence type="ECO:0000259" key="6">
    <source>
        <dbReference type="SMART" id="SM00062"/>
    </source>
</evidence>
<keyword evidence="3 5" id="KW-0732">Signal</keyword>
<dbReference type="InterPro" id="IPR001320">
    <property type="entry name" value="Iontro_rcpt_C"/>
</dbReference>
<dbReference type="SUPFAM" id="SSF53850">
    <property type="entry name" value="Periplasmic binding protein-like II"/>
    <property type="match status" value="1"/>
</dbReference>
<dbReference type="AlphaFoldDB" id="A0A3N2DFY8"/>
<dbReference type="GO" id="GO:0015276">
    <property type="term" value="F:ligand-gated monoatomic ion channel activity"/>
    <property type="evidence" value="ECO:0007669"/>
    <property type="project" value="InterPro"/>
</dbReference>
<dbReference type="GO" id="GO:0030313">
    <property type="term" value="C:cell envelope"/>
    <property type="evidence" value="ECO:0007669"/>
    <property type="project" value="UniProtKB-SubCell"/>
</dbReference>
<protein>
    <submittedName>
        <fullName evidence="8">Arginine transport system substrate-binding protein</fullName>
    </submittedName>
</protein>
<dbReference type="GO" id="GO:0016020">
    <property type="term" value="C:membrane"/>
    <property type="evidence" value="ECO:0007669"/>
    <property type="project" value="InterPro"/>
</dbReference>
<accession>A0A3N2DFY8</accession>
<evidence type="ECO:0000313" key="9">
    <source>
        <dbReference type="Proteomes" id="UP000275394"/>
    </source>
</evidence>
<reference evidence="8 9" key="1">
    <citation type="submission" date="2018-11" db="EMBL/GenBank/DDBJ databases">
        <title>Genomic Encyclopedia of Type Strains, Phase IV (KMG-IV): sequencing the most valuable type-strain genomes for metagenomic binning, comparative biology and taxonomic classification.</title>
        <authorList>
            <person name="Goeker M."/>
        </authorList>
    </citation>
    <scope>NUCLEOTIDE SEQUENCE [LARGE SCALE GENOMIC DNA]</scope>
    <source>
        <strain evidence="8 9">DSM 100316</strain>
    </source>
</reference>
<name>A0A3N2DFY8_9GAMM</name>
<dbReference type="PROSITE" id="PS01039">
    <property type="entry name" value="SBP_BACTERIAL_3"/>
    <property type="match status" value="1"/>
</dbReference>
<evidence type="ECO:0000256" key="3">
    <source>
        <dbReference type="ARBA" id="ARBA00022729"/>
    </source>
</evidence>
<evidence type="ECO:0000259" key="7">
    <source>
        <dbReference type="SMART" id="SM00079"/>
    </source>
</evidence>
<comment type="similarity">
    <text evidence="2 4">Belongs to the bacterial solute-binding protein 3 family.</text>
</comment>
<dbReference type="InterPro" id="IPR001638">
    <property type="entry name" value="Solute-binding_3/MltF_N"/>
</dbReference>
<comment type="caution">
    <text evidence="8">The sequence shown here is derived from an EMBL/GenBank/DDBJ whole genome shotgun (WGS) entry which is preliminary data.</text>
</comment>
<dbReference type="PANTHER" id="PTHR35936:SF20">
    <property type="entry name" value="ABC TRANSPORTER ARGININE-BINDING PROTEIN 2-RELATED"/>
    <property type="match status" value="1"/>
</dbReference>
<gene>
    <name evidence="8" type="ORF">EDC56_3443</name>
</gene>
<comment type="subcellular location">
    <subcellularLocation>
        <location evidence="1">Cell envelope</location>
    </subcellularLocation>
</comment>
<dbReference type="EMBL" id="RKHR01000007">
    <property type="protein sequence ID" value="ROR98707.1"/>
    <property type="molecule type" value="Genomic_DNA"/>
</dbReference>
<dbReference type="Gene3D" id="3.40.190.10">
    <property type="entry name" value="Periplasmic binding protein-like II"/>
    <property type="match status" value="2"/>
</dbReference>
<organism evidence="8 9">
    <name type="scientific">Sinobacterium caligoides</name>
    <dbReference type="NCBI Taxonomy" id="933926"/>
    <lineage>
        <taxon>Bacteria</taxon>
        <taxon>Pseudomonadati</taxon>
        <taxon>Pseudomonadota</taxon>
        <taxon>Gammaproteobacteria</taxon>
        <taxon>Cellvibrionales</taxon>
        <taxon>Spongiibacteraceae</taxon>
        <taxon>Sinobacterium</taxon>
    </lineage>
</organism>
<evidence type="ECO:0000256" key="4">
    <source>
        <dbReference type="RuleBase" id="RU003744"/>
    </source>
</evidence>
<feature type="domain" description="Solute-binding protein family 3/N-terminal" evidence="6">
    <location>
        <begin position="22"/>
        <end position="247"/>
    </location>
</feature>
<dbReference type="InterPro" id="IPR018313">
    <property type="entry name" value="SBP_3_CS"/>
</dbReference>
<feature type="domain" description="Ionotropic glutamate receptor C-terminal" evidence="7">
    <location>
        <begin position="22"/>
        <end position="247"/>
    </location>
</feature>
<evidence type="ECO:0000256" key="5">
    <source>
        <dbReference type="SAM" id="SignalP"/>
    </source>
</evidence>
<dbReference type="OrthoDB" id="9768183at2"/>
<dbReference type="RefSeq" id="WP_123713765.1">
    <property type="nucleotide sequence ID" value="NZ_RKHR01000007.1"/>
</dbReference>
<evidence type="ECO:0000256" key="2">
    <source>
        <dbReference type="ARBA" id="ARBA00010333"/>
    </source>
</evidence>